<sequence length="160" mass="16505">MVGLSKKEKGSAAAVPRVPSMPGIAVGLLAAASLALSPLQGYAVEQVSTDGLDTETKRAGNQGANALIEGSDITDESVESILDKLKNKVLPESKAMIAKASDDGSTYTASLAKEIELVEQEVEGQIQAIKEGKASSSNLKSFLSGVEQQLNALKANGGFD</sequence>
<organism evidence="1 2">
    <name type="scientific">Coccomyxa viridis</name>
    <dbReference type="NCBI Taxonomy" id="1274662"/>
    <lineage>
        <taxon>Eukaryota</taxon>
        <taxon>Viridiplantae</taxon>
        <taxon>Chlorophyta</taxon>
        <taxon>core chlorophytes</taxon>
        <taxon>Trebouxiophyceae</taxon>
        <taxon>Trebouxiophyceae incertae sedis</taxon>
        <taxon>Coccomyxaceae</taxon>
        <taxon>Coccomyxa</taxon>
    </lineage>
</organism>
<dbReference type="Proteomes" id="UP001314263">
    <property type="component" value="Unassembled WGS sequence"/>
</dbReference>
<gene>
    <name evidence="1" type="ORF">CVIRNUC_007887</name>
</gene>
<evidence type="ECO:0000313" key="2">
    <source>
        <dbReference type="Proteomes" id="UP001314263"/>
    </source>
</evidence>
<keyword evidence="2" id="KW-1185">Reference proteome</keyword>
<dbReference type="EMBL" id="CAUYUE010000011">
    <property type="protein sequence ID" value="CAK0784683.1"/>
    <property type="molecule type" value="Genomic_DNA"/>
</dbReference>
<protein>
    <submittedName>
        <fullName evidence="1">Uncharacterized protein</fullName>
    </submittedName>
</protein>
<proteinExistence type="predicted"/>
<name>A0AAV1IBF9_9CHLO</name>
<accession>A0AAV1IBF9</accession>
<reference evidence="1 2" key="1">
    <citation type="submission" date="2023-10" db="EMBL/GenBank/DDBJ databases">
        <authorList>
            <person name="Maclean D."/>
            <person name="Macfadyen A."/>
        </authorList>
    </citation>
    <scope>NUCLEOTIDE SEQUENCE [LARGE SCALE GENOMIC DNA]</scope>
</reference>
<evidence type="ECO:0000313" key="1">
    <source>
        <dbReference type="EMBL" id="CAK0784683.1"/>
    </source>
</evidence>
<comment type="caution">
    <text evidence="1">The sequence shown here is derived from an EMBL/GenBank/DDBJ whole genome shotgun (WGS) entry which is preliminary data.</text>
</comment>
<dbReference type="AlphaFoldDB" id="A0AAV1IBF9"/>